<organism evidence="1 2">
    <name type="scientific">Talaromyces atroroseus</name>
    <dbReference type="NCBI Taxonomy" id="1441469"/>
    <lineage>
        <taxon>Eukaryota</taxon>
        <taxon>Fungi</taxon>
        <taxon>Dikarya</taxon>
        <taxon>Ascomycota</taxon>
        <taxon>Pezizomycotina</taxon>
        <taxon>Eurotiomycetes</taxon>
        <taxon>Eurotiomycetidae</taxon>
        <taxon>Eurotiales</taxon>
        <taxon>Trichocomaceae</taxon>
        <taxon>Talaromyces</taxon>
        <taxon>Talaromyces sect. Trachyspermi</taxon>
    </lineage>
</organism>
<evidence type="ECO:0000313" key="1">
    <source>
        <dbReference type="EMBL" id="OKL56627.1"/>
    </source>
</evidence>
<name>A0A225AT36_TALAT</name>
<evidence type="ECO:0000313" key="2">
    <source>
        <dbReference type="Proteomes" id="UP000214365"/>
    </source>
</evidence>
<comment type="caution">
    <text evidence="1">The sequence shown here is derived from an EMBL/GenBank/DDBJ whole genome shotgun (WGS) entry which is preliminary data.</text>
</comment>
<gene>
    <name evidence="1" type="ORF">UA08_08213</name>
</gene>
<dbReference type="GeneID" id="31007969"/>
<reference evidence="1 2" key="1">
    <citation type="submission" date="2015-06" db="EMBL/GenBank/DDBJ databases">
        <title>Talaromyces atroroseus IBT 11181 draft genome.</title>
        <authorList>
            <person name="Rasmussen K.B."/>
            <person name="Rasmussen S."/>
            <person name="Petersen B."/>
            <person name="Sicheritz-Ponten T."/>
            <person name="Mortensen U.H."/>
            <person name="Thrane U."/>
        </authorList>
    </citation>
    <scope>NUCLEOTIDE SEQUENCE [LARGE SCALE GENOMIC DNA]</scope>
    <source>
        <strain evidence="1 2">IBT 11181</strain>
    </source>
</reference>
<accession>A0A225AT36</accession>
<dbReference type="RefSeq" id="XP_020116748.1">
    <property type="nucleotide sequence ID" value="XM_020263111.1"/>
</dbReference>
<sequence length="407" mass="45917">MDDPYVFRNILLIAGLHYAWNVGNLSSFDSTFLFHKVQSIRTINTWIENRTSSSLTLCVRHIATLCVVECCLGNFSTAETHLDGLMLLLDSKEAYGTIPSTPKEDLDEEFTERYLIMAFNLVHSLKSRFDDFVISTLNPTLYSRHMDPKEIAHLIHQWHTQEVTGILPRLRAMNLFPSFLSPISPEVQIKKIDVQPILGCMQEITDAFELRYSELYYGTGCALPYHLWASGGPSKLLSAVIGAHISSITAHTNENLRSSEGIKSSWTGICVAVGLYLTSVLGVWNQGYPAENRLLHHILRILRHDLEDSLAEVMINGTAAQDLWLWKAFLGALSLAHVVTAAGVGVCDARLWNLVPDFNHYIQIWAGTTRISMWQNARHRLENIVFPTHFQREGLAKELWNRALSAS</sequence>
<dbReference type="STRING" id="1441469.A0A225AT36"/>
<evidence type="ECO:0008006" key="3">
    <source>
        <dbReference type="Google" id="ProtNLM"/>
    </source>
</evidence>
<proteinExistence type="predicted"/>
<dbReference type="OrthoDB" id="5419315at2759"/>
<keyword evidence="2" id="KW-1185">Reference proteome</keyword>
<protein>
    <recommendedName>
        <fullName evidence="3">Transcription factor domain-containing protein</fullName>
    </recommendedName>
</protein>
<dbReference type="AlphaFoldDB" id="A0A225AT36"/>
<dbReference type="EMBL" id="LFMY01000014">
    <property type="protein sequence ID" value="OKL56627.1"/>
    <property type="molecule type" value="Genomic_DNA"/>
</dbReference>
<dbReference type="Proteomes" id="UP000214365">
    <property type="component" value="Unassembled WGS sequence"/>
</dbReference>